<comment type="caution">
    <text evidence="3">The sequence shown here is derived from an EMBL/GenBank/DDBJ whole genome shotgun (WGS) entry which is preliminary data.</text>
</comment>
<keyword evidence="2" id="KW-0472">Membrane</keyword>
<evidence type="ECO:0000256" key="1">
    <source>
        <dbReference type="SAM" id="MobiDB-lite"/>
    </source>
</evidence>
<dbReference type="InterPro" id="IPR043130">
    <property type="entry name" value="CDP-OH_PTrfase_TM_dom"/>
</dbReference>
<sequence length="242" mass="24422">MTPTPARRPGRPGPPGPRAGVPDRAEYLRRWAALHGAPEPRGLVRGWLGGVHALARPLVRVGTPPALVTLAGVALLVAAALLAPSRPALAGVLVAVGGVLDNLDGAVAVLRDRVSRSGALLDAVGDRIGDLACAAVLWGVGAPAWVVLVAVGLAQLQEYARARAGGLGLAEVGVVTVAERPVRLAIAAAFPIAVVIGPDLPWGLLGAGIWAGLGAVAVLQLGLTLGRRLRAEDAADRASARA</sequence>
<feature type="transmembrane region" description="Helical" evidence="2">
    <location>
        <begin position="66"/>
        <end position="83"/>
    </location>
</feature>
<protein>
    <submittedName>
        <fullName evidence="3">CDP-alcohol phosphatidyltransferase family protein</fullName>
        <ecNumber evidence="3">2.7.8.-</ecNumber>
    </submittedName>
</protein>
<feature type="transmembrane region" description="Helical" evidence="2">
    <location>
        <begin position="131"/>
        <end position="154"/>
    </location>
</feature>
<accession>A0ABV5LUB1</accession>
<feature type="transmembrane region" description="Helical" evidence="2">
    <location>
        <begin position="89"/>
        <end position="110"/>
    </location>
</feature>
<keyword evidence="2" id="KW-1133">Transmembrane helix</keyword>
<dbReference type="InterPro" id="IPR000462">
    <property type="entry name" value="CDP-OH_P_trans"/>
</dbReference>
<dbReference type="EC" id="2.7.8.-" evidence="3"/>
<keyword evidence="3" id="KW-0808">Transferase</keyword>
<evidence type="ECO:0000256" key="2">
    <source>
        <dbReference type="SAM" id="Phobius"/>
    </source>
</evidence>
<dbReference type="RefSeq" id="WP_380138001.1">
    <property type="nucleotide sequence ID" value="NZ_JBHLUI010000008.1"/>
</dbReference>
<reference evidence="3 4" key="1">
    <citation type="submission" date="2024-09" db="EMBL/GenBank/DDBJ databases">
        <authorList>
            <person name="Sun Q."/>
            <person name="Mori K."/>
        </authorList>
    </citation>
    <scope>NUCLEOTIDE SEQUENCE [LARGE SCALE GENOMIC DNA]</scope>
    <source>
        <strain evidence="3 4">TISTR 1856</strain>
    </source>
</reference>
<dbReference type="GO" id="GO:0016740">
    <property type="term" value="F:transferase activity"/>
    <property type="evidence" value="ECO:0007669"/>
    <property type="project" value="UniProtKB-KW"/>
</dbReference>
<dbReference type="Pfam" id="PF01066">
    <property type="entry name" value="CDP-OH_P_transf"/>
    <property type="match status" value="1"/>
</dbReference>
<name>A0ABV5LUB1_9ACTN</name>
<proteinExistence type="predicted"/>
<dbReference type="Proteomes" id="UP001589748">
    <property type="component" value="Unassembled WGS sequence"/>
</dbReference>
<organism evidence="3 4">
    <name type="scientific">Kineococcus gynurae</name>
    <dbReference type="NCBI Taxonomy" id="452979"/>
    <lineage>
        <taxon>Bacteria</taxon>
        <taxon>Bacillati</taxon>
        <taxon>Actinomycetota</taxon>
        <taxon>Actinomycetes</taxon>
        <taxon>Kineosporiales</taxon>
        <taxon>Kineosporiaceae</taxon>
        <taxon>Kineococcus</taxon>
    </lineage>
</organism>
<feature type="region of interest" description="Disordered" evidence="1">
    <location>
        <begin position="1"/>
        <end position="22"/>
    </location>
</feature>
<keyword evidence="2" id="KW-0812">Transmembrane</keyword>
<evidence type="ECO:0000313" key="4">
    <source>
        <dbReference type="Proteomes" id="UP001589748"/>
    </source>
</evidence>
<feature type="transmembrane region" description="Helical" evidence="2">
    <location>
        <begin position="200"/>
        <end position="223"/>
    </location>
</feature>
<dbReference type="Gene3D" id="1.20.120.1760">
    <property type="match status" value="1"/>
</dbReference>
<gene>
    <name evidence="3" type="ORF">ACFFVI_11990</name>
</gene>
<dbReference type="EMBL" id="JBHMDM010000007">
    <property type="protein sequence ID" value="MFB9377687.1"/>
    <property type="molecule type" value="Genomic_DNA"/>
</dbReference>
<keyword evidence="4" id="KW-1185">Reference proteome</keyword>
<evidence type="ECO:0000313" key="3">
    <source>
        <dbReference type="EMBL" id="MFB9377687.1"/>
    </source>
</evidence>